<dbReference type="AlphaFoldDB" id="A0A0Q9XI90"/>
<dbReference type="KEGG" id="dmo:Dmoj_GI26892"/>
<organism evidence="1 2">
    <name type="scientific">Drosophila mojavensis</name>
    <name type="common">Fruit fly</name>
    <dbReference type="NCBI Taxonomy" id="7230"/>
    <lineage>
        <taxon>Eukaryota</taxon>
        <taxon>Metazoa</taxon>
        <taxon>Ecdysozoa</taxon>
        <taxon>Arthropoda</taxon>
        <taxon>Hexapoda</taxon>
        <taxon>Insecta</taxon>
        <taxon>Pterygota</taxon>
        <taxon>Neoptera</taxon>
        <taxon>Endopterygota</taxon>
        <taxon>Diptera</taxon>
        <taxon>Brachycera</taxon>
        <taxon>Muscomorpha</taxon>
        <taxon>Ephydroidea</taxon>
        <taxon>Drosophilidae</taxon>
        <taxon>Drosophila</taxon>
    </lineage>
</organism>
<reference evidence="1 2" key="1">
    <citation type="journal article" date="2007" name="Nature">
        <title>Evolution of genes and genomes on the Drosophila phylogeny.</title>
        <authorList>
            <consortium name="Drosophila 12 Genomes Consortium"/>
            <person name="Clark A.G."/>
            <person name="Eisen M.B."/>
            <person name="Smith D.R."/>
            <person name="Bergman C.M."/>
            <person name="Oliver B."/>
            <person name="Markow T.A."/>
            <person name="Kaufman T.C."/>
            <person name="Kellis M."/>
            <person name="Gelbart W."/>
            <person name="Iyer V.N."/>
            <person name="Pollard D.A."/>
            <person name="Sackton T.B."/>
            <person name="Larracuente A.M."/>
            <person name="Singh N.D."/>
            <person name="Abad J.P."/>
            <person name="Abt D.N."/>
            <person name="Adryan B."/>
            <person name="Aguade M."/>
            <person name="Akashi H."/>
            <person name="Anderson W.W."/>
            <person name="Aquadro C.F."/>
            <person name="Ardell D.H."/>
            <person name="Arguello R."/>
            <person name="Artieri C.G."/>
            <person name="Barbash D.A."/>
            <person name="Barker D."/>
            <person name="Barsanti P."/>
            <person name="Batterham P."/>
            <person name="Batzoglou S."/>
            <person name="Begun D."/>
            <person name="Bhutkar A."/>
            <person name="Blanco E."/>
            <person name="Bosak S.A."/>
            <person name="Bradley R.K."/>
            <person name="Brand A.D."/>
            <person name="Brent M.R."/>
            <person name="Brooks A.N."/>
            <person name="Brown R.H."/>
            <person name="Butlin R.K."/>
            <person name="Caggese C."/>
            <person name="Calvi B.R."/>
            <person name="Bernardo de Carvalho A."/>
            <person name="Caspi A."/>
            <person name="Castrezana S."/>
            <person name="Celniker S.E."/>
            <person name="Chang J.L."/>
            <person name="Chapple C."/>
            <person name="Chatterji S."/>
            <person name="Chinwalla A."/>
            <person name="Civetta A."/>
            <person name="Clifton S.W."/>
            <person name="Comeron J.M."/>
            <person name="Costello J.C."/>
            <person name="Coyne J.A."/>
            <person name="Daub J."/>
            <person name="David R.G."/>
            <person name="Delcher A.L."/>
            <person name="Delehaunty K."/>
            <person name="Do C.B."/>
            <person name="Ebling H."/>
            <person name="Edwards K."/>
            <person name="Eickbush T."/>
            <person name="Evans J.D."/>
            <person name="Filipski A."/>
            <person name="Findeiss S."/>
            <person name="Freyhult E."/>
            <person name="Fulton L."/>
            <person name="Fulton R."/>
            <person name="Garcia A.C."/>
            <person name="Gardiner A."/>
            <person name="Garfield D.A."/>
            <person name="Garvin B.E."/>
            <person name="Gibson G."/>
            <person name="Gilbert D."/>
            <person name="Gnerre S."/>
            <person name="Godfrey J."/>
            <person name="Good R."/>
            <person name="Gotea V."/>
            <person name="Gravely B."/>
            <person name="Greenberg A.J."/>
            <person name="Griffiths-Jones S."/>
            <person name="Gross S."/>
            <person name="Guigo R."/>
            <person name="Gustafson E.A."/>
            <person name="Haerty W."/>
            <person name="Hahn M.W."/>
            <person name="Halligan D.L."/>
            <person name="Halpern A.L."/>
            <person name="Halter G.M."/>
            <person name="Han M.V."/>
            <person name="Heger A."/>
            <person name="Hillier L."/>
            <person name="Hinrichs A.S."/>
            <person name="Holmes I."/>
            <person name="Hoskins R.A."/>
            <person name="Hubisz M.J."/>
            <person name="Hultmark D."/>
            <person name="Huntley M.A."/>
            <person name="Jaffe D.B."/>
            <person name="Jagadeeshan S."/>
            <person name="Jeck W.R."/>
            <person name="Johnson J."/>
            <person name="Jones C.D."/>
            <person name="Jordan W.C."/>
            <person name="Karpen G.H."/>
            <person name="Kataoka E."/>
            <person name="Keightley P.D."/>
            <person name="Kheradpour P."/>
            <person name="Kirkness E.F."/>
            <person name="Koerich L.B."/>
            <person name="Kristiansen K."/>
            <person name="Kudrna D."/>
            <person name="Kulathinal R.J."/>
            <person name="Kumar S."/>
            <person name="Kwok R."/>
            <person name="Lander E."/>
            <person name="Langley C.H."/>
            <person name="Lapoint R."/>
            <person name="Lazzaro B.P."/>
            <person name="Lee S.J."/>
            <person name="Levesque L."/>
            <person name="Li R."/>
            <person name="Lin C.F."/>
            <person name="Lin M.F."/>
            <person name="Lindblad-Toh K."/>
            <person name="Llopart A."/>
            <person name="Long M."/>
            <person name="Low L."/>
            <person name="Lozovsky E."/>
            <person name="Lu J."/>
            <person name="Luo M."/>
            <person name="Machado C.A."/>
            <person name="Makalowski W."/>
            <person name="Marzo M."/>
            <person name="Matsuda M."/>
            <person name="Matzkin L."/>
            <person name="McAllister B."/>
            <person name="McBride C.S."/>
            <person name="McKernan B."/>
            <person name="McKernan K."/>
            <person name="Mendez-Lago M."/>
            <person name="Minx P."/>
            <person name="Mollenhauer M.U."/>
            <person name="Montooth K."/>
            <person name="Mount S.M."/>
            <person name="Mu X."/>
            <person name="Myers E."/>
            <person name="Negre B."/>
            <person name="Newfeld S."/>
            <person name="Nielsen R."/>
            <person name="Noor M.A."/>
            <person name="O'Grady P."/>
            <person name="Pachter L."/>
            <person name="Papaceit M."/>
            <person name="Parisi M.J."/>
            <person name="Parisi M."/>
            <person name="Parts L."/>
            <person name="Pedersen J.S."/>
            <person name="Pesole G."/>
            <person name="Phillippy A.M."/>
            <person name="Ponting C.P."/>
            <person name="Pop M."/>
            <person name="Porcelli D."/>
            <person name="Powell J.R."/>
            <person name="Prohaska S."/>
            <person name="Pruitt K."/>
            <person name="Puig M."/>
            <person name="Quesneville H."/>
            <person name="Ram K.R."/>
            <person name="Rand D."/>
            <person name="Rasmussen M.D."/>
            <person name="Reed L.K."/>
            <person name="Reenan R."/>
            <person name="Reily A."/>
            <person name="Remington K.A."/>
            <person name="Rieger T.T."/>
            <person name="Ritchie M.G."/>
            <person name="Robin C."/>
            <person name="Rogers Y.H."/>
            <person name="Rohde C."/>
            <person name="Rozas J."/>
            <person name="Rubenfield M.J."/>
            <person name="Ruiz A."/>
            <person name="Russo S."/>
            <person name="Salzberg S.L."/>
            <person name="Sanchez-Gracia A."/>
            <person name="Saranga D.J."/>
            <person name="Sato H."/>
            <person name="Schaeffer S.W."/>
            <person name="Schatz M.C."/>
            <person name="Schlenke T."/>
            <person name="Schwartz R."/>
            <person name="Segarra C."/>
            <person name="Singh R.S."/>
            <person name="Sirot L."/>
            <person name="Sirota M."/>
            <person name="Sisneros N.B."/>
            <person name="Smith C.D."/>
            <person name="Smith T.F."/>
            <person name="Spieth J."/>
            <person name="Stage D.E."/>
            <person name="Stark A."/>
            <person name="Stephan W."/>
            <person name="Strausberg R.L."/>
            <person name="Strempel S."/>
            <person name="Sturgill D."/>
            <person name="Sutton G."/>
            <person name="Sutton G.G."/>
            <person name="Tao W."/>
            <person name="Teichmann S."/>
            <person name="Tobari Y.N."/>
            <person name="Tomimura Y."/>
            <person name="Tsolas J.M."/>
            <person name="Valente V.L."/>
            <person name="Venter E."/>
            <person name="Venter J.C."/>
            <person name="Vicario S."/>
            <person name="Vieira F.G."/>
            <person name="Vilella A.J."/>
            <person name="Villasante A."/>
            <person name="Walenz B."/>
            <person name="Wang J."/>
            <person name="Wasserman M."/>
            <person name="Watts T."/>
            <person name="Wilson D."/>
            <person name="Wilson R.K."/>
            <person name="Wing R.A."/>
            <person name="Wolfner M.F."/>
            <person name="Wong A."/>
            <person name="Wong G.K."/>
            <person name="Wu C.I."/>
            <person name="Wu G."/>
            <person name="Yamamoto D."/>
            <person name="Yang H.P."/>
            <person name="Yang S.P."/>
            <person name="Yorke J.A."/>
            <person name="Yoshida K."/>
            <person name="Zdobnov E."/>
            <person name="Zhang P."/>
            <person name="Zhang Y."/>
            <person name="Zimin A.V."/>
            <person name="Baldwin J."/>
            <person name="Abdouelleil A."/>
            <person name="Abdulkadir J."/>
            <person name="Abebe A."/>
            <person name="Abera B."/>
            <person name="Abreu J."/>
            <person name="Acer S.C."/>
            <person name="Aftuck L."/>
            <person name="Alexander A."/>
            <person name="An P."/>
            <person name="Anderson E."/>
            <person name="Anderson S."/>
            <person name="Arachi H."/>
            <person name="Azer M."/>
            <person name="Bachantsang P."/>
            <person name="Barry A."/>
            <person name="Bayul T."/>
            <person name="Berlin A."/>
            <person name="Bessette D."/>
            <person name="Bloom T."/>
            <person name="Blye J."/>
            <person name="Boguslavskiy L."/>
            <person name="Bonnet C."/>
            <person name="Boukhgalter B."/>
            <person name="Bourzgui I."/>
            <person name="Brown A."/>
            <person name="Cahill P."/>
            <person name="Channer S."/>
            <person name="Cheshatsang Y."/>
            <person name="Chuda L."/>
            <person name="Citroen M."/>
            <person name="Collymore A."/>
            <person name="Cooke P."/>
            <person name="Costello M."/>
            <person name="D'Aco K."/>
            <person name="Daza R."/>
            <person name="De Haan G."/>
            <person name="DeGray S."/>
            <person name="DeMaso C."/>
            <person name="Dhargay N."/>
            <person name="Dooley K."/>
            <person name="Dooley E."/>
            <person name="Doricent M."/>
            <person name="Dorje P."/>
            <person name="Dorjee K."/>
            <person name="Dupes A."/>
            <person name="Elong R."/>
            <person name="Falk J."/>
            <person name="Farina A."/>
            <person name="Faro S."/>
            <person name="Ferguson D."/>
            <person name="Fisher S."/>
            <person name="Foley C.D."/>
            <person name="Franke A."/>
            <person name="Friedrich D."/>
            <person name="Gadbois L."/>
            <person name="Gearin G."/>
            <person name="Gearin C.R."/>
            <person name="Giannoukos G."/>
            <person name="Goode T."/>
            <person name="Graham J."/>
            <person name="Grandbois E."/>
            <person name="Grewal S."/>
            <person name="Gyaltsen K."/>
            <person name="Hafez N."/>
            <person name="Hagos B."/>
            <person name="Hall J."/>
            <person name="Henson C."/>
            <person name="Hollinger A."/>
            <person name="Honan T."/>
            <person name="Huard M.D."/>
            <person name="Hughes L."/>
            <person name="Hurhula B."/>
            <person name="Husby M.E."/>
            <person name="Kamat A."/>
            <person name="Kanga B."/>
            <person name="Kashin S."/>
            <person name="Khazanovich D."/>
            <person name="Kisner P."/>
            <person name="Lance K."/>
            <person name="Lara M."/>
            <person name="Lee W."/>
            <person name="Lennon N."/>
            <person name="Letendre F."/>
            <person name="LeVine R."/>
            <person name="Lipovsky A."/>
            <person name="Liu X."/>
            <person name="Liu J."/>
            <person name="Liu S."/>
            <person name="Lokyitsang T."/>
            <person name="Lokyitsang Y."/>
            <person name="Lubonja R."/>
            <person name="Lui A."/>
            <person name="MacDonald P."/>
            <person name="Magnisalis V."/>
            <person name="Maru K."/>
            <person name="Matthews C."/>
            <person name="McCusker W."/>
            <person name="McDonough S."/>
            <person name="Mehta T."/>
            <person name="Meldrim J."/>
            <person name="Meneus L."/>
            <person name="Mihai O."/>
            <person name="Mihalev A."/>
            <person name="Mihova T."/>
            <person name="Mittelman R."/>
            <person name="Mlenga V."/>
            <person name="Montmayeur A."/>
            <person name="Mulrain L."/>
            <person name="Navidi A."/>
            <person name="Naylor J."/>
            <person name="Negash T."/>
            <person name="Nguyen T."/>
            <person name="Nguyen N."/>
            <person name="Nicol R."/>
            <person name="Norbu C."/>
            <person name="Norbu N."/>
            <person name="Novod N."/>
            <person name="O'Neill B."/>
            <person name="Osman S."/>
            <person name="Markiewicz E."/>
            <person name="Oyono O.L."/>
            <person name="Patti C."/>
            <person name="Phunkhang P."/>
            <person name="Pierre F."/>
            <person name="Priest M."/>
            <person name="Raghuraman S."/>
            <person name="Rege F."/>
            <person name="Reyes R."/>
            <person name="Rise C."/>
            <person name="Rogov P."/>
            <person name="Ross K."/>
            <person name="Ryan E."/>
            <person name="Settipalli S."/>
            <person name="Shea T."/>
            <person name="Sherpa N."/>
            <person name="Shi L."/>
            <person name="Shih D."/>
            <person name="Sparrow T."/>
            <person name="Spaulding J."/>
            <person name="Stalker J."/>
            <person name="Stange-Thomann N."/>
            <person name="Stavropoulos S."/>
            <person name="Stone C."/>
            <person name="Strader C."/>
            <person name="Tesfaye S."/>
            <person name="Thomson T."/>
            <person name="Thoulutsang Y."/>
            <person name="Thoulutsang D."/>
            <person name="Topham K."/>
            <person name="Topping I."/>
            <person name="Tsamla T."/>
            <person name="Vassiliev H."/>
            <person name="Vo A."/>
            <person name="Wangchuk T."/>
            <person name="Wangdi T."/>
            <person name="Weiand M."/>
            <person name="Wilkinson J."/>
            <person name="Wilson A."/>
            <person name="Yadav S."/>
            <person name="Young G."/>
            <person name="Yu Q."/>
            <person name="Zembek L."/>
            <person name="Zhong D."/>
            <person name="Zimmer A."/>
            <person name="Zwirko Z."/>
            <person name="Jaffe D.B."/>
            <person name="Alvarez P."/>
            <person name="Brockman W."/>
            <person name="Butler J."/>
            <person name="Chin C."/>
            <person name="Gnerre S."/>
            <person name="Grabherr M."/>
            <person name="Kleber M."/>
            <person name="Mauceli E."/>
            <person name="MacCallum I."/>
        </authorList>
    </citation>
    <scope>NUCLEOTIDE SEQUENCE [LARGE SCALE GENOMIC DNA]</scope>
    <source>
        <strain evidence="2">Tucson 15081-1352.22</strain>
    </source>
</reference>
<sequence length="100" mass="11398">MRPYDAVQQMLQLKLQRAEQTLQCLRLWAAVPIAARWHWRGSWCRRIGISQGHIAVGVTQCRRRVAALHLSHCGGWCGRGQCSTRLLLQMSVTLLHGQLL</sequence>
<dbReference type="InParanoid" id="A0A0Q9XI90"/>
<gene>
    <name evidence="1" type="primary">Dmoj\GI26892</name>
    <name evidence="1" type="ORF">Dmoj_GI26892</name>
</gene>
<evidence type="ECO:0000313" key="1">
    <source>
        <dbReference type="EMBL" id="KRG04996.1"/>
    </source>
</evidence>
<dbReference type="EMBL" id="CH933808">
    <property type="protein sequence ID" value="KRG04996.1"/>
    <property type="molecule type" value="Genomic_DNA"/>
</dbReference>
<name>A0A0Q9XI90_DROMO</name>
<accession>A0A0Q9XI90</accession>
<protein>
    <submittedName>
        <fullName evidence="1">Uncharacterized protein</fullName>
    </submittedName>
</protein>
<keyword evidence="2" id="KW-1185">Reference proteome</keyword>
<dbReference type="Proteomes" id="UP000009192">
    <property type="component" value="Unassembled WGS sequence"/>
</dbReference>
<proteinExistence type="predicted"/>
<evidence type="ECO:0000313" key="2">
    <source>
        <dbReference type="Proteomes" id="UP000009192"/>
    </source>
</evidence>